<organism evidence="1 2">
    <name type="scientific">Candidatus Ozemobacter sibiricus</name>
    <dbReference type="NCBI Taxonomy" id="2268124"/>
    <lineage>
        <taxon>Bacteria</taxon>
        <taxon>Candidatus Ozemobacteria</taxon>
        <taxon>Candidatus Ozemobacterales</taxon>
        <taxon>Candidatus Ozemobacteraceae</taxon>
        <taxon>Candidatus Ozemobacter</taxon>
    </lineage>
</organism>
<dbReference type="InterPro" id="IPR007523">
    <property type="entry name" value="NDUFAF3/AAMDC"/>
</dbReference>
<dbReference type="Gene3D" id="3.40.1230.10">
    <property type="entry name" value="MTH938-like"/>
    <property type="match status" value="1"/>
</dbReference>
<dbReference type="Proteomes" id="UP000252355">
    <property type="component" value="Unassembled WGS sequence"/>
</dbReference>
<proteinExistence type="predicted"/>
<dbReference type="Pfam" id="PF04430">
    <property type="entry name" value="DUF498"/>
    <property type="match status" value="1"/>
</dbReference>
<dbReference type="SUPFAM" id="SSF64076">
    <property type="entry name" value="MTH938-like"/>
    <property type="match status" value="1"/>
</dbReference>
<dbReference type="EMBL" id="QOQW01000006">
    <property type="protein sequence ID" value="RCK80423.1"/>
    <property type="molecule type" value="Genomic_DNA"/>
</dbReference>
<name>A0A367ZQN5_9BACT</name>
<sequence length="131" mass="14314">MFADPAGPIEAFTWGRFVIAGQEHGRGDPGAGQGKDLRILFPPLTVTRWAERTGHHLRIDMITGIFDQGLEVLLLGLGANRAIACPPELVEEIRRRGIPAVELHDTAAACRRFNELVRQGRKVGLLAHGTC</sequence>
<evidence type="ECO:0000313" key="2">
    <source>
        <dbReference type="Proteomes" id="UP000252355"/>
    </source>
</evidence>
<dbReference type="InterPro" id="IPR036748">
    <property type="entry name" value="MTH938-like_sf"/>
</dbReference>
<accession>A0A367ZQN5</accession>
<dbReference type="AlphaFoldDB" id="A0A367ZQN5"/>
<evidence type="ECO:0000313" key="1">
    <source>
        <dbReference type="EMBL" id="RCK80423.1"/>
    </source>
</evidence>
<reference evidence="1 2" key="1">
    <citation type="submission" date="2018-05" db="EMBL/GenBank/DDBJ databases">
        <title>A metagenomic window into the 2 km-deep terrestrial subsurface aquifer revealed taxonomically and functionally diverse microbial community comprising novel uncultured bacterial lineages.</title>
        <authorList>
            <person name="Kadnikov V.V."/>
            <person name="Mardanov A.V."/>
            <person name="Beletsky A.V."/>
            <person name="Banks D."/>
            <person name="Pimenov N.V."/>
            <person name="Frank Y.A."/>
            <person name="Karnachuk O.V."/>
            <person name="Ravin N.V."/>
        </authorList>
    </citation>
    <scope>NUCLEOTIDE SEQUENCE [LARGE SCALE GENOMIC DNA]</scope>
    <source>
        <strain evidence="1">BY5</strain>
    </source>
</reference>
<gene>
    <name evidence="1" type="ORF">OZSIB_3169</name>
</gene>
<comment type="caution">
    <text evidence="1">The sequence shown here is derived from an EMBL/GenBank/DDBJ whole genome shotgun (WGS) entry which is preliminary data.</text>
</comment>
<protein>
    <submittedName>
        <fullName evidence="1">Uncharacterized protein</fullName>
    </submittedName>
</protein>